<dbReference type="PROSITE" id="PS50999">
    <property type="entry name" value="COX2_TM"/>
    <property type="match status" value="1"/>
</dbReference>
<comment type="similarity">
    <text evidence="2 18">Belongs to the cytochrome c oxidase subunit 2 family.</text>
</comment>
<evidence type="ECO:0000259" key="20">
    <source>
        <dbReference type="PROSITE" id="PS50857"/>
    </source>
</evidence>
<dbReference type="CDD" id="cd13912">
    <property type="entry name" value="CcO_II_C"/>
    <property type="match status" value="1"/>
</dbReference>
<protein>
    <recommendedName>
        <fullName evidence="4 18">Cytochrome c oxidase subunit 2</fullName>
    </recommendedName>
</protein>
<keyword evidence="5 18" id="KW-0813">Transport</keyword>
<keyword evidence="12 18" id="KW-0249">Electron transport</keyword>
<evidence type="ECO:0000259" key="21">
    <source>
        <dbReference type="PROSITE" id="PS50999"/>
    </source>
</evidence>
<comment type="cofactor">
    <cofactor evidence="18">
        <name>Cu cation</name>
        <dbReference type="ChEBI" id="CHEBI:23378"/>
    </cofactor>
    <text evidence="18">Binds a copper A center.</text>
</comment>
<evidence type="ECO:0000256" key="1">
    <source>
        <dbReference type="ARBA" id="ARBA00004448"/>
    </source>
</evidence>
<dbReference type="GO" id="GO:0004129">
    <property type="term" value="F:cytochrome-c oxidase activity"/>
    <property type="evidence" value="ECO:0007669"/>
    <property type="project" value="UniProtKB-EC"/>
</dbReference>
<evidence type="ECO:0000256" key="6">
    <source>
        <dbReference type="ARBA" id="ARBA00022660"/>
    </source>
</evidence>
<organism evidence="22">
    <name type="scientific">Spathius agrili</name>
    <name type="common">Emerald ash borer parasitoid</name>
    <dbReference type="NCBI Taxonomy" id="314331"/>
    <lineage>
        <taxon>Eukaryota</taxon>
        <taxon>Metazoa</taxon>
        <taxon>Ecdysozoa</taxon>
        <taxon>Arthropoda</taxon>
        <taxon>Hexapoda</taxon>
        <taxon>Insecta</taxon>
        <taxon>Pterygota</taxon>
        <taxon>Neoptera</taxon>
        <taxon>Endopterygota</taxon>
        <taxon>Hymenoptera</taxon>
        <taxon>Apocrita</taxon>
        <taxon>Ichneumonoidea</taxon>
        <taxon>Braconidae</taxon>
        <taxon>Doryctinae</taxon>
        <taxon>Spathius</taxon>
    </lineage>
</organism>
<keyword evidence="6 18" id="KW-0679">Respiratory chain</keyword>
<reference evidence="22" key="1">
    <citation type="journal article" date="2010" name="BMC Genomics">
        <title>Comparative mitogenomics of Braconidae (Insecta: Hymenoptera) and the phylogenetic utility of mitochondrial genomes with special reference to Holometabolous insects.</title>
        <authorList>
            <person name="Wei S.J."/>
            <person name="Shi M."/>
            <person name="Sharkey M.J."/>
            <person name="van Achterberg C."/>
            <person name="Chen X.X."/>
        </authorList>
    </citation>
    <scope>NUCLEOTIDE SEQUENCE</scope>
</reference>
<dbReference type="InterPro" id="IPR045187">
    <property type="entry name" value="CcO_II"/>
</dbReference>
<dbReference type="Pfam" id="PF02790">
    <property type="entry name" value="COX2_TM"/>
    <property type="match status" value="1"/>
</dbReference>
<keyword evidence="15 18" id="KW-0496">Mitochondrion</keyword>
<accession>D8KZT7</accession>
<dbReference type="GO" id="GO:0042773">
    <property type="term" value="P:ATP synthesis coupled electron transport"/>
    <property type="evidence" value="ECO:0007669"/>
    <property type="project" value="TreeGrafter"/>
</dbReference>
<evidence type="ECO:0000256" key="2">
    <source>
        <dbReference type="ARBA" id="ARBA00007866"/>
    </source>
</evidence>
<evidence type="ECO:0000256" key="4">
    <source>
        <dbReference type="ARBA" id="ARBA00015946"/>
    </source>
</evidence>
<dbReference type="InterPro" id="IPR034210">
    <property type="entry name" value="CcO_II_C"/>
</dbReference>
<dbReference type="GeneID" id="9385194"/>
<evidence type="ECO:0000256" key="8">
    <source>
        <dbReference type="ARBA" id="ARBA00022723"/>
    </source>
</evidence>
<evidence type="ECO:0000256" key="17">
    <source>
        <dbReference type="ARBA" id="ARBA00049512"/>
    </source>
</evidence>
<feature type="transmembrane region" description="Helical" evidence="19">
    <location>
        <begin position="58"/>
        <end position="77"/>
    </location>
</feature>
<evidence type="ECO:0000256" key="12">
    <source>
        <dbReference type="ARBA" id="ARBA00022982"/>
    </source>
</evidence>
<dbReference type="CTD" id="4513"/>
<gene>
    <name evidence="22" type="primary">COX2</name>
</gene>
<dbReference type="PANTHER" id="PTHR22888:SF9">
    <property type="entry name" value="CYTOCHROME C OXIDASE SUBUNIT 2"/>
    <property type="match status" value="1"/>
</dbReference>
<dbReference type="PROSITE" id="PS00078">
    <property type="entry name" value="COX2"/>
    <property type="match status" value="1"/>
</dbReference>
<keyword evidence="13 19" id="KW-1133">Transmembrane helix</keyword>
<dbReference type="PROSITE" id="PS50857">
    <property type="entry name" value="COX2_CUA"/>
    <property type="match status" value="1"/>
</dbReference>
<evidence type="ECO:0000256" key="14">
    <source>
        <dbReference type="ARBA" id="ARBA00023008"/>
    </source>
</evidence>
<dbReference type="Pfam" id="PF00116">
    <property type="entry name" value="COX2"/>
    <property type="match status" value="1"/>
</dbReference>
<dbReference type="AlphaFoldDB" id="D8KZT7"/>
<keyword evidence="8 18" id="KW-0479">Metal-binding</keyword>
<dbReference type="SUPFAM" id="SSF81464">
    <property type="entry name" value="Cytochrome c oxidase subunit II-like, transmembrane region"/>
    <property type="match status" value="1"/>
</dbReference>
<dbReference type="Gene3D" id="1.10.287.90">
    <property type="match status" value="1"/>
</dbReference>
<comment type="subunit">
    <text evidence="3">Component of the cytochrome c oxidase (complex IV, CIV), a multisubunit enzyme composed of a catalytic core of 3 subunits and several supernumerary subunits. The complex exists as a monomer or a dimer and forms supercomplexes (SCs) in the inner mitochondrial membrane with ubiquinol-cytochrome c oxidoreductase (cytochrome b-c1 complex, complex III, CIII).</text>
</comment>
<evidence type="ECO:0000256" key="3">
    <source>
        <dbReference type="ARBA" id="ARBA00011164"/>
    </source>
</evidence>
<evidence type="ECO:0000256" key="11">
    <source>
        <dbReference type="ARBA" id="ARBA00022967"/>
    </source>
</evidence>
<keyword evidence="14 18" id="KW-0186">Copper</keyword>
<dbReference type="InterPro" id="IPR036257">
    <property type="entry name" value="Cyt_c_oxidase_su2_TM_sf"/>
</dbReference>
<dbReference type="PANTHER" id="PTHR22888">
    <property type="entry name" value="CYTOCHROME C OXIDASE, SUBUNIT II"/>
    <property type="match status" value="1"/>
</dbReference>
<geneLocation type="mitochondrion" evidence="22"/>
<dbReference type="InterPro" id="IPR011759">
    <property type="entry name" value="Cyt_c_oxidase_su2_TM_dom"/>
</dbReference>
<comment type="function">
    <text evidence="18">Component of the cytochrome c oxidase, the last enzyme in the mitochondrial electron transport chain which drives oxidative phosphorylation. The respiratory chain contains 3 multisubunit complexes succinate dehydrogenase (complex II, CII), ubiquinol-cytochrome c oxidoreductase (cytochrome b-c1 complex, complex III, CIII) and cytochrome c oxidase (complex IV, CIV), that cooperate to transfer electrons derived from NADH and succinate to molecular oxygen, creating an electrochemical gradient over the inner membrane that drives transmembrane transport and the ATP synthase. Cytochrome c oxidase is the component of the respiratory chain that catalyzes the reduction of oxygen to water. Electrons originating from reduced cytochrome c in the intermembrane space (IMS) are transferred via the dinuclear copper A center (CU(A)) of subunit 2 and heme A of subunit 1 to the active site in subunit 1, a binuclear center (BNC) formed by heme A3 and copper B (CU(B)). The BNC reduces molecular oxygen to 2 water molecules using 4 electrons from cytochrome c in the IMS and 4 protons from the mitochondrial matrix.</text>
</comment>
<evidence type="ECO:0000256" key="19">
    <source>
        <dbReference type="SAM" id="Phobius"/>
    </source>
</evidence>
<dbReference type="SUPFAM" id="SSF49503">
    <property type="entry name" value="Cupredoxins"/>
    <property type="match status" value="1"/>
</dbReference>
<feature type="domain" description="Cytochrome oxidase subunit II copper A binding" evidence="20">
    <location>
        <begin position="91"/>
        <end position="223"/>
    </location>
</feature>
<feature type="domain" description="Cytochrome oxidase subunit II transmembrane region profile" evidence="21">
    <location>
        <begin position="1"/>
        <end position="90"/>
    </location>
</feature>
<keyword evidence="7 18" id="KW-0812">Transmembrane</keyword>
<proteinExistence type="inferred from homology"/>
<evidence type="ECO:0000256" key="5">
    <source>
        <dbReference type="ARBA" id="ARBA00022448"/>
    </source>
</evidence>
<keyword evidence="16 18" id="KW-0472">Membrane</keyword>
<evidence type="ECO:0000313" key="22">
    <source>
        <dbReference type="EMBL" id="ACJ06256.1"/>
    </source>
</evidence>
<evidence type="ECO:0000256" key="9">
    <source>
        <dbReference type="ARBA" id="ARBA00022792"/>
    </source>
</evidence>
<dbReference type="RefSeq" id="YP_003734782.1">
    <property type="nucleotide sequence ID" value="NC_014278.1"/>
</dbReference>
<dbReference type="Gene3D" id="2.60.40.420">
    <property type="entry name" value="Cupredoxins - blue copper proteins"/>
    <property type="match status" value="1"/>
</dbReference>
<evidence type="ECO:0000256" key="15">
    <source>
        <dbReference type="ARBA" id="ARBA00023128"/>
    </source>
</evidence>
<keyword evidence="11" id="KW-1278">Translocase</keyword>
<keyword evidence="9 18" id="KW-0999">Mitochondrion inner membrane</keyword>
<sequence>MMWSLMNFQDYNSYGMMLMTEFHDLSLLILIMILFFILYVMTWFSLNKFVNKIVLHNHLLEIIWTLVPVFILIFMAIPSLKILYLIEEIINPYLTLKIIGHQWYWSYEYSDFKNVEFDSFMISEFENKNLFRLLDVDNRVVLPYNLNIRGLVTSDDVIHSWAMPVMGVKVDAIPGRMNQFFMILNRLGLYFGQCSEICGLNHSFMPIVLESVNLNFFLKWLKNNF</sequence>
<dbReference type="PRINTS" id="PR01166">
    <property type="entry name" value="CYCOXIDASEII"/>
</dbReference>
<dbReference type="InterPro" id="IPR001505">
    <property type="entry name" value="Copper_CuA"/>
</dbReference>
<keyword evidence="10" id="KW-0460">Magnesium</keyword>
<evidence type="ECO:0000256" key="18">
    <source>
        <dbReference type="RuleBase" id="RU000457"/>
    </source>
</evidence>
<dbReference type="InterPro" id="IPR002429">
    <property type="entry name" value="CcO_II-like_C"/>
</dbReference>
<evidence type="ECO:0000256" key="10">
    <source>
        <dbReference type="ARBA" id="ARBA00022842"/>
    </source>
</evidence>
<dbReference type="GO" id="GO:0005743">
    <property type="term" value="C:mitochondrial inner membrane"/>
    <property type="evidence" value="ECO:0007669"/>
    <property type="project" value="UniProtKB-SubCell"/>
</dbReference>
<comment type="catalytic activity">
    <reaction evidence="17">
        <text>4 Fe(II)-[cytochrome c] + O2 + 8 H(+)(in) = 4 Fe(III)-[cytochrome c] + 2 H2O + 4 H(+)(out)</text>
        <dbReference type="Rhea" id="RHEA:11436"/>
        <dbReference type="Rhea" id="RHEA-COMP:10350"/>
        <dbReference type="Rhea" id="RHEA-COMP:14399"/>
        <dbReference type="ChEBI" id="CHEBI:15377"/>
        <dbReference type="ChEBI" id="CHEBI:15378"/>
        <dbReference type="ChEBI" id="CHEBI:15379"/>
        <dbReference type="ChEBI" id="CHEBI:29033"/>
        <dbReference type="ChEBI" id="CHEBI:29034"/>
        <dbReference type="EC" id="7.1.1.9"/>
    </reaction>
    <physiologicalReaction direction="left-to-right" evidence="17">
        <dbReference type="Rhea" id="RHEA:11437"/>
    </physiologicalReaction>
</comment>
<dbReference type="EMBL" id="FJ387020">
    <property type="protein sequence ID" value="ACJ06256.1"/>
    <property type="molecule type" value="Genomic_DNA"/>
</dbReference>
<dbReference type="InterPro" id="IPR008972">
    <property type="entry name" value="Cupredoxin"/>
</dbReference>
<dbReference type="FunFam" id="2.60.40.420:FF:000001">
    <property type="entry name" value="Cytochrome c oxidase subunit 2"/>
    <property type="match status" value="1"/>
</dbReference>
<feature type="transmembrane region" description="Helical" evidence="19">
    <location>
        <begin position="25"/>
        <end position="46"/>
    </location>
</feature>
<evidence type="ECO:0000256" key="13">
    <source>
        <dbReference type="ARBA" id="ARBA00022989"/>
    </source>
</evidence>
<evidence type="ECO:0000256" key="16">
    <source>
        <dbReference type="ARBA" id="ARBA00023136"/>
    </source>
</evidence>
<evidence type="ECO:0000256" key="7">
    <source>
        <dbReference type="ARBA" id="ARBA00022692"/>
    </source>
</evidence>
<name>D8KZT7_SPAAG</name>
<dbReference type="GO" id="GO:0005507">
    <property type="term" value="F:copper ion binding"/>
    <property type="evidence" value="ECO:0007669"/>
    <property type="project" value="InterPro"/>
</dbReference>
<comment type="subcellular location">
    <subcellularLocation>
        <location evidence="1 18">Mitochondrion inner membrane</location>
        <topology evidence="1 18">Multi-pass membrane protein</topology>
    </subcellularLocation>
</comment>